<gene>
    <name evidence="2" type="ORF">PV327_009229</name>
</gene>
<evidence type="ECO:0008006" key="4">
    <source>
        <dbReference type="Google" id="ProtNLM"/>
    </source>
</evidence>
<feature type="signal peptide" evidence="1">
    <location>
        <begin position="1"/>
        <end position="24"/>
    </location>
</feature>
<accession>A0AA39KVR8</accession>
<sequence>MKNLRIILLTICLLSVFSIGWCDGNNYGNDFTKILSYPELINLNVTAVDETANDAAIQNILIDMANGKLAKDDSVLIELIKKSIIETSIKNYKIKNNPRAAIKAGSNKAQILITNVTAAFTQAIFKAKSSMEARDILSRFQLVIQVIVDLKKFEIYGTVKKRN</sequence>
<evidence type="ECO:0000256" key="1">
    <source>
        <dbReference type="SAM" id="SignalP"/>
    </source>
</evidence>
<keyword evidence="1" id="KW-0732">Signal</keyword>
<dbReference type="EMBL" id="JAQQBR010000005">
    <property type="protein sequence ID" value="KAK0175482.1"/>
    <property type="molecule type" value="Genomic_DNA"/>
</dbReference>
<proteinExistence type="predicted"/>
<dbReference type="Proteomes" id="UP001168972">
    <property type="component" value="Unassembled WGS sequence"/>
</dbReference>
<comment type="caution">
    <text evidence="2">The sequence shown here is derived from an EMBL/GenBank/DDBJ whole genome shotgun (WGS) entry which is preliminary data.</text>
</comment>
<dbReference type="AlphaFoldDB" id="A0AA39KVR8"/>
<reference evidence="2" key="1">
    <citation type="journal article" date="2023" name="bioRxiv">
        <title>Scaffold-level genome assemblies of two parasitoid biocontrol wasps reveal the parthenogenesis mechanism and an associated novel virus.</title>
        <authorList>
            <person name="Inwood S."/>
            <person name="Skelly J."/>
            <person name="Guhlin J."/>
            <person name="Harrop T."/>
            <person name="Goldson S."/>
            <person name="Dearden P."/>
        </authorList>
    </citation>
    <scope>NUCLEOTIDE SEQUENCE</scope>
    <source>
        <strain evidence="2">Lincoln</strain>
        <tissue evidence="2">Whole body</tissue>
    </source>
</reference>
<feature type="chain" id="PRO_5041289030" description="Lipoprotein" evidence="1">
    <location>
        <begin position="25"/>
        <end position="163"/>
    </location>
</feature>
<evidence type="ECO:0000313" key="2">
    <source>
        <dbReference type="EMBL" id="KAK0175482.1"/>
    </source>
</evidence>
<reference evidence="2" key="2">
    <citation type="submission" date="2023-03" db="EMBL/GenBank/DDBJ databases">
        <authorList>
            <person name="Inwood S.N."/>
            <person name="Skelly J.G."/>
            <person name="Guhlin J."/>
            <person name="Harrop T.W.R."/>
            <person name="Goldson S.G."/>
            <person name="Dearden P.K."/>
        </authorList>
    </citation>
    <scope>NUCLEOTIDE SEQUENCE</scope>
    <source>
        <strain evidence="2">Lincoln</strain>
        <tissue evidence="2">Whole body</tissue>
    </source>
</reference>
<keyword evidence="3" id="KW-1185">Reference proteome</keyword>
<name>A0AA39KVR8_MICHY</name>
<organism evidence="2 3">
    <name type="scientific">Microctonus hyperodae</name>
    <name type="common">Parasitoid wasp</name>
    <dbReference type="NCBI Taxonomy" id="165561"/>
    <lineage>
        <taxon>Eukaryota</taxon>
        <taxon>Metazoa</taxon>
        <taxon>Ecdysozoa</taxon>
        <taxon>Arthropoda</taxon>
        <taxon>Hexapoda</taxon>
        <taxon>Insecta</taxon>
        <taxon>Pterygota</taxon>
        <taxon>Neoptera</taxon>
        <taxon>Endopterygota</taxon>
        <taxon>Hymenoptera</taxon>
        <taxon>Apocrita</taxon>
        <taxon>Ichneumonoidea</taxon>
        <taxon>Braconidae</taxon>
        <taxon>Euphorinae</taxon>
        <taxon>Microctonus</taxon>
    </lineage>
</organism>
<protein>
    <recommendedName>
        <fullName evidence="4">Lipoprotein</fullName>
    </recommendedName>
</protein>
<evidence type="ECO:0000313" key="3">
    <source>
        <dbReference type="Proteomes" id="UP001168972"/>
    </source>
</evidence>